<organism evidence="2 3">
    <name type="scientific">Olpidium bornovanus</name>
    <dbReference type="NCBI Taxonomy" id="278681"/>
    <lineage>
        <taxon>Eukaryota</taxon>
        <taxon>Fungi</taxon>
        <taxon>Fungi incertae sedis</taxon>
        <taxon>Olpidiomycota</taxon>
        <taxon>Olpidiomycotina</taxon>
        <taxon>Olpidiomycetes</taxon>
        <taxon>Olpidiales</taxon>
        <taxon>Olpidiaceae</taxon>
        <taxon>Olpidium</taxon>
    </lineage>
</organism>
<feature type="compositionally biased region" description="Basic residues" evidence="1">
    <location>
        <begin position="1"/>
        <end position="11"/>
    </location>
</feature>
<gene>
    <name evidence="2" type="ORF">BJ554DRAFT_2064</name>
</gene>
<proteinExistence type="predicted"/>
<reference evidence="2 3" key="1">
    <citation type="journal article" name="Sci. Rep.">
        <title>Genome-scale phylogenetic analyses confirm Olpidium as the closest living zoosporic fungus to the non-flagellated, terrestrial fungi.</title>
        <authorList>
            <person name="Chang Y."/>
            <person name="Rochon D."/>
            <person name="Sekimoto S."/>
            <person name="Wang Y."/>
            <person name="Chovatia M."/>
            <person name="Sandor L."/>
            <person name="Salamov A."/>
            <person name="Grigoriev I.V."/>
            <person name="Stajich J.E."/>
            <person name="Spatafora J.W."/>
        </authorList>
    </citation>
    <scope>NUCLEOTIDE SEQUENCE [LARGE SCALE GENOMIC DNA]</scope>
    <source>
        <strain evidence="2">S191</strain>
    </source>
</reference>
<accession>A0A8H7ZR39</accession>
<feature type="region of interest" description="Disordered" evidence="1">
    <location>
        <begin position="1"/>
        <end position="68"/>
    </location>
</feature>
<evidence type="ECO:0000313" key="3">
    <source>
        <dbReference type="Proteomes" id="UP000673691"/>
    </source>
</evidence>
<comment type="caution">
    <text evidence="2">The sequence shown here is derived from an EMBL/GenBank/DDBJ whole genome shotgun (WGS) entry which is preliminary data.</text>
</comment>
<dbReference type="Proteomes" id="UP000673691">
    <property type="component" value="Unassembled WGS sequence"/>
</dbReference>
<evidence type="ECO:0000313" key="2">
    <source>
        <dbReference type="EMBL" id="KAG5457829.1"/>
    </source>
</evidence>
<dbReference type="EMBL" id="JAEFCI010009404">
    <property type="protein sequence ID" value="KAG5457829.1"/>
    <property type="molecule type" value="Genomic_DNA"/>
</dbReference>
<name>A0A8H7ZR39_9FUNG</name>
<feature type="non-terminal residue" evidence="2">
    <location>
        <position position="1"/>
    </location>
</feature>
<sequence length="226" mass="23769">PAPARCHRRRREAPAAVDLGDASPPSRRGAPDEAHRPSVSLPHRPTGLCRVQQDSDGAAPHVLGGPPPPPPLCITAAAPPPSTSENRHFLSTKRHTAALRHLLTAQPASPHRLRRAPPSPFFVLSLSPPSRRSVLIAVTTSLHALRQKASRPVPLELDKSAVFFRHGALGGGAPPITHKTIPNDDLFRAAKSHSTMAALASAPSSESFRFALAATAKCDGKGGPAT</sequence>
<keyword evidence="3" id="KW-1185">Reference proteome</keyword>
<dbReference type="AlphaFoldDB" id="A0A8H7ZR39"/>
<protein>
    <submittedName>
        <fullName evidence="2">Uncharacterized protein</fullName>
    </submittedName>
</protein>
<evidence type="ECO:0000256" key="1">
    <source>
        <dbReference type="SAM" id="MobiDB-lite"/>
    </source>
</evidence>